<comment type="caution">
    <text evidence="6">The sequence shown here is derived from an EMBL/GenBank/DDBJ whole genome shotgun (WGS) entry which is preliminary data.</text>
</comment>
<dbReference type="Proteomes" id="UP000215059">
    <property type="component" value="Unassembled WGS sequence"/>
</dbReference>
<dbReference type="EMBL" id="NOII01000002">
    <property type="protein sequence ID" value="OYD58016.1"/>
    <property type="molecule type" value="Genomic_DNA"/>
</dbReference>
<sequence>MEVRLVPKRIKSTGIVILVLMILLVARLAQIQLISPGSFSSYDVNLIEESVRQRTHSFTFHDGRGLLLDSSGNSLSADKKLTVVLFPFLKNADAPIKKLSAFLGVNEKEIMQQLIKAEKPFALDLNKEISLDEMKVINSWKIEGLYAQWVSLRKPQVFANHFIGAVGEDEKLLKENYPEKWETGTINRTTRTGKNGIQAAFDPFLISEGESQYVYHVDRSGAPLFGLDVKLRTPENPLYPLQVKTTLNSRIQQIIEDSITDAGIKSGGAVLLDTESSNVLAMASRPIFTAKNVFEPEYQNQMLKAHPPGSVFKIVTAAAALESGTGLTERFDCSKNIYGKKDERDLGMLDLEESFTQSCNSAFASLAQKLYAHDSGFFDIYAQKLGLFPTAGWTGEVYHYSDFRHFPEEDDAQIWGKLNKHDRNAPLAVSQTAIGQLNVKVTPLAAANMMAAIARGGQVMEARAAASVLYSDGAEMVTFPLHKRKAAVSPYTIMKLQSMLRHVVTDEAGTGQALAALPYAVAGKSGTAEKDGVTEDVKWFAGYFPAQAPKYALVVLDLKHDDQNKVLKAFSSMVKEIYILDRESLPR</sequence>
<dbReference type="InterPro" id="IPR005311">
    <property type="entry name" value="PBP_dimer"/>
</dbReference>
<dbReference type="GO" id="GO:0071555">
    <property type="term" value="P:cell wall organization"/>
    <property type="evidence" value="ECO:0007669"/>
    <property type="project" value="TreeGrafter"/>
</dbReference>
<comment type="similarity">
    <text evidence="2">Belongs to the transpeptidase family.</text>
</comment>
<evidence type="ECO:0000313" key="7">
    <source>
        <dbReference type="Proteomes" id="UP000215059"/>
    </source>
</evidence>
<dbReference type="InterPro" id="IPR036138">
    <property type="entry name" value="PBP_dimer_sf"/>
</dbReference>
<dbReference type="PANTHER" id="PTHR30627:SF24">
    <property type="entry name" value="PENICILLIN-BINDING PROTEIN 4B"/>
    <property type="match status" value="1"/>
</dbReference>
<dbReference type="OrthoDB" id="2985542at2"/>
<dbReference type="SUPFAM" id="SSF56519">
    <property type="entry name" value="Penicillin binding protein dimerisation domain"/>
    <property type="match status" value="1"/>
</dbReference>
<name>A0A235F9M4_9BACL</name>
<gene>
    <name evidence="6" type="ORF">CGZ90_08995</name>
</gene>
<organism evidence="6 7">
    <name type="scientific">Fictibacillus aquaticus</name>
    <dbReference type="NCBI Taxonomy" id="2021314"/>
    <lineage>
        <taxon>Bacteria</taxon>
        <taxon>Bacillati</taxon>
        <taxon>Bacillota</taxon>
        <taxon>Bacilli</taxon>
        <taxon>Bacillales</taxon>
        <taxon>Fictibacillaceae</taxon>
        <taxon>Fictibacillus</taxon>
    </lineage>
</organism>
<keyword evidence="7" id="KW-1185">Reference proteome</keyword>
<dbReference type="SUPFAM" id="SSF56601">
    <property type="entry name" value="beta-lactamase/transpeptidase-like"/>
    <property type="match status" value="1"/>
</dbReference>
<evidence type="ECO:0000259" key="5">
    <source>
        <dbReference type="Pfam" id="PF03717"/>
    </source>
</evidence>
<comment type="subcellular location">
    <subcellularLocation>
        <location evidence="1">Membrane</location>
    </subcellularLocation>
</comment>
<dbReference type="InterPro" id="IPR001460">
    <property type="entry name" value="PCN-bd_Tpept"/>
</dbReference>
<dbReference type="Gene3D" id="3.90.1310.10">
    <property type="entry name" value="Penicillin-binding protein 2a (Domain 2)"/>
    <property type="match status" value="1"/>
</dbReference>
<dbReference type="GO" id="GO:0009002">
    <property type="term" value="F:serine-type D-Ala-D-Ala carboxypeptidase activity"/>
    <property type="evidence" value="ECO:0007669"/>
    <property type="project" value="UniProtKB-EC"/>
</dbReference>
<evidence type="ECO:0000256" key="1">
    <source>
        <dbReference type="ARBA" id="ARBA00004370"/>
    </source>
</evidence>
<accession>A0A235F9M4</accession>
<evidence type="ECO:0000256" key="3">
    <source>
        <dbReference type="ARBA" id="ARBA00023136"/>
    </source>
</evidence>
<reference evidence="6 7" key="1">
    <citation type="submission" date="2017-07" db="EMBL/GenBank/DDBJ databases">
        <title>Fictibacillus sp. nov. GDSW-R2A3 Genome sequencing and assembly.</title>
        <authorList>
            <person name="Mayilraj S."/>
        </authorList>
    </citation>
    <scope>NUCLEOTIDE SEQUENCE [LARGE SCALE GENOMIC DNA]</scope>
    <source>
        <strain evidence="6 7">GDSW-R2A3</strain>
    </source>
</reference>
<feature type="domain" description="Penicillin-binding protein dimerisation" evidence="5">
    <location>
        <begin position="64"/>
        <end position="222"/>
    </location>
</feature>
<dbReference type="GO" id="GO:0071972">
    <property type="term" value="F:peptidoglycan L,D-transpeptidase activity"/>
    <property type="evidence" value="ECO:0007669"/>
    <property type="project" value="TreeGrafter"/>
</dbReference>
<dbReference type="PANTHER" id="PTHR30627">
    <property type="entry name" value="PEPTIDOGLYCAN D,D-TRANSPEPTIDASE"/>
    <property type="match status" value="1"/>
</dbReference>
<dbReference type="GO" id="GO:0005886">
    <property type="term" value="C:plasma membrane"/>
    <property type="evidence" value="ECO:0007669"/>
    <property type="project" value="TreeGrafter"/>
</dbReference>
<evidence type="ECO:0000256" key="2">
    <source>
        <dbReference type="ARBA" id="ARBA00007171"/>
    </source>
</evidence>
<feature type="domain" description="Penicillin-binding protein transpeptidase" evidence="4">
    <location>
        <begin position="267"/>
        <end position="556"/>
    </location>
</feature>
<dbReference type="Pfam" id="PF00905">
    <property type="entry name" value="Transpeptidase"/>
    <property type="match status" value="1"/>
</dbReference>
<dbReference type="AlphaFoldDB" id="A0A235F9M4"/>
<dbReference type="InterPro" id="IPR012338">
    <property type="entry name" value="Beta-lactam/transpept-like"/>
</dbReference>
<evidence type="ECO:0000259" key="4">
    <source>
        <dbReference type="Pfam" id="PF00905"/>
    </source>
</evidence>
<keyword evidence="3" id="KW-0472">Membrane</keyword>
<evidence type="ECO:0000313" key="6">
    <source>
        <dbReference type="EMBL" id="OYD58016.1"/>
    </source>
</evidence>
<dbReference type="InterPro" id="IPR050515">
    <property type="entry name" value="Beta-lactam/transpept"/>
</dbReference>
<proteinExistence type="inferred from homology"/>
<dbReference type="Pfam" id="PF03717">
    <property type="entry name" value="PBP_dimer"/>
    <property type="match status" value="1"/>
</dbReference>
<protein>
    <submittedName>
        <fullName evidence="6">Uncharacterized protein</fullName>
    </submittedName>
</protein>
<dbReference type="Gene3D" id="3.40.710.10">
    <property type="entry name" value="DD-peptidase/beta-lactamase superfamily"/>
    <property type="match status" value="1"/>
</dbReference>
<dbReference type="GO" id="GO:0008658">
    <property type="term" value="F:penicillin binding"/>
    <property type="evidence" value="ECO:0007669"/>
    <property type="project" value="InterPro"/>
</dbReference>